<name>A0ABS9E5U3_9HYPH</name>
<dbReference type="InterPro" id="IPR055348">
    <property type="entry name" value="DctQ"/>
</dbReference>
<organism evidence="9 10">
    <name type="scientific">Maritalea mediterranea</name>
    <dbReference type="NCBI Taxonomy" id="2909667"/>
    <lineage>
        <taxon>Bacteria</taxon>
        <taxon>Pseudomonadati</taxon>
        <taxon>Pseudomonadota</taxon>
        <taxon>Alphaproteobacteria</taxon>
        <taxon>Hyphomicrobiales</taxon>
        <taxon>Devosiaceae</taxon>
        <taxon>Maritalea</taxon>
    </lineage>
</organism>
<accession>A0ABS9E5U3</accession>
<keyword evidence="4 7" id="KW-0812">Transmembrane</keyword>
<evidence type="ECO:0000256" key="3">
    <source>
        <dbReference type="ARBA" id="ARBA00022475"/>
    </source>
</evidence>
<reference evidence="9 10" key="1">
    <citation type="submission" date="2022-01" db="EMBL/GenBank/DDBJ databases">
        <title>Maritalea mediterranea sp. nov., isolated from marine plastic residues from the Malva-rosa beach (Valencia, Spain).</title>
        <authorList>
            <person name="Vidal-Verdu A."/>
            <person name="Molina-Menor E."/>
            <person name="Pascual J."/>
            <person name="Pereto J."/>
            <person name="Porcar M."/>
        </authorList>
    </citation>
    <scope>NUCLEOTIDE SEQUENCE [LARGE SCALE GENOMIC DNA]</scope>
    <source>
        <strain evidence="9 10">P4.10X</strain>
    </source>
</reference>
<evidence type="ECO:0000313" key="9">
    <source>
        <dbReference type="EMBL" id="MCF4098239.1"/>
    </source>
</evidence>
<evidence type="ECO:0000259" key="8">
    <source>
        <dbReference type="Pfam" id="PF04290"/>
    </source>
</evidence>
<evidence type="ECO:0000256" key="1">
    <source>
        <dbReference type="ARBA" id="ARBA00004651"/>
    </source>
</evidence>
<protein>
    <recommendedName>
        <fullName evidence="7">TRAP transporter small permease protein</fullName>
    </recommendedName>
</protein>
<feature type="transmembrane region" description="Helical" evidence="7">
    <location>
        <begin position="92"/>
        <end position="114"/>
    </location>
</feature>
<keyword evidence="10" id="KW-1185">Reference proteome</keyword>
<feature type="transmembrane region" description="Helical" evidence="7">
    <location>
        <begin position="21"/>
        <end position="47"/>
    </location>
</feature>
<evidence type="ECO:0000313" key="10">
    <source>
        <dbReference type="Proteomes" id="UP001201217"/>
    </source>
</evidence>
<dbReference type="RefSeq" id="WP_236113770.1">
    <property type="nucleotide sequence ID" value="NZ_JAKGTI010000001.1"/>
</dbReference>
<evidence type="ECO:0000256" key="4">
    <source>
        <dbReference type="ARBA" id="ARBA00022692"/>
    </source>
</evidence>
<feature type="domain" description="Tripartite ATP-independent periplasmic transporters DctQ component" evidence="8">
    <location>
        <begin position="43"/>
        <end position="158"/>
    </location>
</feature>
<dbReference type="Pfam" id="PF04290">
    <property type="entry name" value="DctQ"/>
    <property type="match status" value="1"/>
</dbReference>
<evidence type="ECO:0000256" key="5">
    <source>
        <dbReference type="ARBA" id="ARBA00022989"/>
    </source>
</evidence>
<proteinExistence type="inferred from homology"/>
<keyword evidence="2 7" id="KW-0813">Transport</keyword>
<keyword evidence="7" id="KW-0997">Cell inner membrane</keyword>
<comment type="subcellular location">
    <subcellularLocation>
        <location evidence="7">Cell inner membrane</location>
        <topology evidence="7">Multi-pass membrane protein</topology>
    </subcellularLocation>
    <subcellularLocation>
        <location evidence="1">Cell membrane</location>
        <topology evidence="1">Multi-pass membrane protein</topology>
    </subcellularLocation>
</comment>
<evidence type="ECO:0000256" key="2">
    <source>
        <dbReference type="ARBA" id="ARBA00022448"/>
    </source>
</evidence>
<keyword evidence="5 7" id="KW-1133">Transmembrane helix</keyword>
<evidence type="ECO:0000256" key="7">
    <source>
        <dbReference type="RuleBase" id="RU369079"/>
    </source>
</evidence>
<dbReference type="Proteomes" id="UP001201217">
    <property type="component" value="Unassembled WGS sequence"/>
</dbReference>
<comment type="caution">
    <text evidence="9">The sequence shown here is derived from an EMBL/GenBank/DDBJ whole genome shotgun (WGS) entry which is preliminary data.</text>
</comment>
<sequence length="165" mass="18085">MTHEPKSNNDVLHRAVDGLALLGGALLVGVILVNVWATLLNALAIGFAGDFELTEMGVAIAVFCFLPLCQRDGAHLAADIFTQRLGERPRRLLQQVATLVSLLIATLLLWRMSFGLVDQWRYGYQTAILQLPHWVAFVPILASLFLWSLVALVQLGTGIKDASHD</sequence>
<dbReference type="EMBL" id="JAKGTI010000001">
    <property type="protein sequence ID" value="MCF4098239.1"/>
    <property type="molecule type" value="Genomic_DNA"/>
</dbReference>
<comment type="subunit">
    <text evidence="7">The complex comprises the extracytoplasmic solute receptor protein and the two transmembrane proteins.</text>
</comment>
<comment type="caution">
    <text evidence="7">Lacks conserved residue(s) required for the propagation of feature annotation.</text>
</comment>
<keyword evidence="3" id="KW-1003">Cell membrane</keyword>
<comment type="function">
    <text evidence="7">Part of the tripartite ATP-independent periplasmic (TRAP) transport system.</text>
</comment>
<gene>
    <name evidence="9" type="ORF">L1I42_07010</name>
</gene>
<comment type="similarity">
    <text evidence="7">Belongs to the TRAP transporter small permease family.</text>
</comment>
<evidence type="ECO:0000256" key="6">
    <source>
        <dbReference type="ARBA" id="ARBA00023136"/>
    </source>
</evidence>
<feature type="transmembrane region" description="Helical" evidence="7">
    <location>
        <begin position="134"/>
        <end position="155"/>
    </location>
</feature>
<keyword evidence="6 7" id="KW-0472">Membrane</keyword>